<dbReference type="InterPro" id="IPR016024">
    <property type="entry name" value="ARM-type_fold"/>
</dbReference>
<gene>
    <name evidence="1" type="ORF">CP985_02770</name>
</gene>
<protein>
    <submittedName>
        <fullName evidence="1">DNA alkylation repair protein</fullName>
    </submittedName>
</protein>
<comment type="caution">
    <text evidence="1">The sequence shown here is derived from an EMBL/GenBank/DDBJ whole genome shotgun (WGS) entry which is preliminary data.</text>
</comment>
<dbReference type="Gene3D" id="1.25.40.290">
    <property type="entry name" value="ARM repeat domains"/>
    <property type="match status" value="1"/>
</dbReference>
<organism evidence="1 2">
    <name type="scientific">Malaciobacter mytili LMG 24559</name>
    <dbReference type="NCBI Taxonomy" id="1032238"/>
    <lineage>
        <taxon>Bacteria</taxon>
        <taxon>Pseudomonadati</taxon>
        <taxon>Campylobacterota</taxon>
        <taxon>Epsilonproteobacteria</taxon>
        <taxon>Campylobacterales</taxon>
        <taxon>Arcobacteraceae</taxon>
        <taxon>Malaciobacter</taxon>
    </lineage>
</organism>
<sequence length="357" mass="42066">MAELLKNIYTKSYIENLALKISKVYLQFNKQGFISSIFCPLWEEYELKMRMRHIALTLNTFLPFSYKEQLEILKEVSKDFYSYEAMFFQDFVELFGLEDFETSFAALEVFTIDSTSEFAIRAFILKDENKTINQMKLWANSSNEHIRRLASEGCRPRLPWGISLPKFKKDPLKILEILEILKNDKSKYVQKSVANNLNDISKDNPHLVIEFVSKNLGISKDLDWICKHASRTLLKQAEEKILNLFGYDDSSYINIINFKYDTTLQMGEELNFSFDIQSEKNIGNARIEYAIYYKRANNKHNKKLFMISQNEIKQKTKSFAKKQSFKKLTTRKHYKGKHFISIIINGKEKIKKEFTLL</sequence>
<evidence type="ECO:0000313" key="2">
    <source>
        <dbReference type="Proteomes" id="UP000290092"/>
    </source>
</evidence>
<dbReference type="AlphaFoldDB" id="A0AAX2AKI7"/>
<dbReference type="Proteomes" id="UP000290092">
    <property type="component" value="Unassembled WGS sequence"/>
</dbReference>
<accession>A0AAX2AKI7</accession>
<keyword evidence="2" id="KW-1185">Reference proteome</keyword>
<evidence type="ECO:0000313" key="1">
    <source>
        <dbReference type="EMBL" id="RXK16683.1"/>
    </source>
</evidence>
<dbReference type="KEGG" id="amyt:AMYT_1043"/>
<dbReference type="Pfam" id="PF08713">
    <property type="entry name" value="DNA_alkylation"/>
    <property type="match status" value="1"/>
</dbReference>
<name>A0AAX2AKI7_9BACT</name>
<reference evidence="1 2" key="1">
    <citation type="submission" date="2017-09" db="EMBL/GenBank/DDBJ databases">
        <title>Genomics of the genus Arcobacter.</title>
        <authorList>
            <person name="Perez-Cataluna A."/>
            <person name="Figueras M.J."/>
            <person name="Salas-Masso N."/>
        </authorList>
    </citation>
    <scope>NUCLEOTIDE SEQUENCE [LARGE SCALE GENOMIC DNA]</scope>
    <source>
        <strain evidence="1 2">CECT 7386</strain>
    </source>
</reference>
<dbReference type="RefSeq" id="WP_114841495.1">
    <property type="nucleotide sequence ID" value="NZ_CP031219.1"/>
</dbReference>
<proteinExistence type="predicted"/>
<dbReference type="InterPro" id="IPR014825">
    <property type="entry name" value="DNA_alkylation"/>
</dbReference>
<dbReference type="EMBL" id="NXID01000005">
    <property type="protein sequence ID" value="RXK16683.1"/>
    <property type="molecule type" value="Genomic_DNA"/>
</dbReference>
<dbReference type="SUPFAM" id="SSF48371">
    <property type="entry name" value="ARM repeat"/>
    <property type="match status" value="1"/>
</dbReference>